<reference evidence="15" key="1">
    <citation type="submission" date="2022-09" db="EMBL/GenBank/DDBJ databases">
        <authorList>
            <person name="Yuan C."/>
            <person name="Ke Z."/>
        </authorList>
    </citation>
    <scope>NUCLEOTIDE SEQUENCE</scope>
    <source>
        <strain evidence="15">LB-8</strain>
    </source>
</reference>
<evidence type="ECO:0000256" key="4">
    <source>
        <dbReference type="ARBA" id="ARBA00022679"/>
    </source>
</evidence>
<comment type="similarity">
    <text evidence="2 12">Belongs to the glycyl radical enzyme (GRE) family. PFL subfamily.</text>
</comment>
<comment type="subcellular location">
    <subcellularLocation>
        <location evidence="1 12">Cytoplasm</location>
    </subcellularLocation>
</comment>
<comment type="catalytic activity">
    <reaction evidence="8 12">
        <text>formate + acetyl-CoA = pyruvate + CoA</text>
        <dbReference type="Rhea" id="RHEA:11844"/>
        <dbReference type="ChEBI" id="CHEBI:15361"/>
        <dbReference type="ChEBI" id="CHEBI:15740"/>
        <dbReference type="ChEBI" id="CHEBI:57287"/>
        <dbReference type="ChEBI" id="CHEBI:57288"/>
        <dbReference type="EC" id="2.3.1.54"/>
    </reaction>
</comment>
<comment type="caution">
    <text evidence="15">The sequence shown here is derived from an EMBL/GenBank/DDBJ whole genome shotgun (WGS) entry which is preliminary data.</text>
</comment>
<dbReference type="RefSeq" id="WP_279300225.1">
    <property type="nucleotide sequence ID" value="NZ_JAOTIF010000047.1"/>
</dbReference>
<evidence type="ECO:0000313" key="16">
    <source>
        <dbReference type="Proteomes" id="UP001155483"/>
    </source>
</evidence>
<gene>
    <name evidence="15" type="primary">pflB</name>
    <name evidence="15" type="ORF">OCK74_26965</name>
</gene>
<dbReference type="CDD" id="cd01678">
    <property type="entry name" value="PFL1"/>
    <property type="match status" value="1"/>
</dbReference>
<dbReference type="AlphaFoldDB" id="A0A9X3BHR7"/>
<feature type="domain" description="PFL" evidence="14">
    <location>
        <begin position="1"/>
        <end position="614"/>
    </location>
</feature>
<organism evidence="15 16">
    <name type="scientific">Paraflavisolibacter caeni</name>
    <dbReference type="NCBI Taxonomy" id="2982496"/>
    <lineage>
        <taxon>Bacteria</taxon>
        <taxon>Pseudomonadati</taxon>
        <taxon>Bacteroidota</taxon>
        <taxon>Chitinophagia</taxon>
        <taxon>Chitinophagales</taxon>
        <taxon>Chitinophagaceae</taxon>
        <taxon>Paraflavisolibacter</taxon>
    </lineage>
</organism>
<dbReference type="Pfam" id="PF01228">
    <property type="entry name" value="Gly_radical"/>
    <property type="match status" value="1"/>
</dbReference>
<dbReference type="NCBIfam" id="TIGR01255">
    <property type="entry name" value="pyr_form_ly_1"/>
    <property type="match status" value="1"/>
</dbReference>
<sequence>MEIDVNVISFEPGVWNSAINVYDFVVKNIRPYTGDASFLSGPSAKTQRVWSEVKKALLQERANNGCLAIDTETISTITAFRPGYINKEDEVIVGLQTNQLLKRAMKPFGGIKLVESAVKERGLKVSDRVVDIFNYARNHNEGVFNAYDAEVRAFRSKHVLTGLPDNYARGRIIGDYRRVALYGTERLIQGKKEDFNAVGGEMTEHKVRLREEINQQIVALKDMTAMAAEYGFDISRPAANAVEAVQWLYFSYLAAVKQQDGAAMSLGNVASFLDIYIERDLQAGSITEEEAQEMIDQFVMKLRLVRHLRPGSYDEIFGGDPTWVTEAIGGLLHDGRTKVTRTSFRFLQTLYNLGPSPEPNLTVLWSKDLPEGFKKFCAQVSIDTSSIQYENDDLMRPNRGSDDYGIACCVSYQEIGKSIQHFGARANLPKALLIALNEGKEEKDGASVIKGIPALPEGPLDYYRVWDLFKRTLSELARVYAKAMFIIHYMHDKYYYESAQMAVVDTDPHIDIAYGAAGISIIADSLSAIKYAKVTPVRNEKGLTVDFEIEGEYPKYGNDDDRVDNIAKEVTNYFIGELRKHQTYKNSTPTLSLLTITSNVMYGTNTGATPDGRKAGESFAPGANPMHGRDSSGAIASLNSVAKLEYSDAQDGISNTFSMIPKSLGSNREEQITNLVATMDGYFGQMAHHLNVNVLNRETLIDAYNHPENYPQLTIRVSGYAVNFVRLSRAHQLEVIARTFHGSLS</sequence>
<dbReference type="InterPro" id="IPR001150">
    <property type="entry name" value="Gly_radical"/>
</dbReference>
<dbReference type="EC" id="2.3.1.54" evidence="12"/>
<dbReference type="PROSITE" id="PS51149">
    <property type="entry name" value="GLY_RADICAL_2"/>
    <property type="match status" value="1"/>
</dbReference>
<evidence type="ECO:0000256" key="12">
    <source>
        <dbReference type="RuleBase" id="RU368075"/>
    </source>
</evidence>
<reference evidence="15" key="2">
    <citation type="submission" date="2023-04" db="EMBL/GenBank/DDBJ databases">
        <title>Paracnuella aquatica gen. nov., sp. nov., a member of the family Chitinophagaceae isolated from a hot spring.</title>
        <authorList>
            <person name="Wang C."/>
        </authorList>
    </citation>
    <scope>NUCLEOTIDE SEQUENCE</scope>
    <source>
        <strain evidence="15">LB-8</strain>
    </source>
</reference>
<accession>A0A9X3BHR7</accession>
<evidence type="ECO:0000256" key="1">
    <source>
        <dbReference type="ARBA" id="ARBA00004496"/>
    </source>
</evidence>
<dbReference type="InterPro" id="IPR005949">
    <property type="entry name" value="Form_AcTrfase"/>
</dbReference>
<dbReference type="PROSITE" id="PS00850">
    <property type="entry name" value="GLY_RADICAL_1"/>
    <property type="match status" value="1"/>
</dbReference>
<dbReference type="EMBL" id="JAOTIF010000047">
    <property type="protein sequence ID" value="MCU7552789.1"/>
    <property type="molecule type" value="Genomic_DNA"/>
</dbReference>
<dbReference type="InterPro" id="IPR019777">
    <property type="entry name" value="Form_AcTrfase_GR_CS"/>
</dbReference>
<evidence type="ECO:0000256" key="10">
    <source>
        <dbReference type="PIRSR" id="PIRSR000379-2"/>
    </source>
</evidence>
<dbReference type="PROSITE" id="PS51554">
    <property type="entry name" value="PFL"/>
    <property type="match status" value="1"/>
</dbReference>
<feature type="active site" description="Cysteine radical intermediate" evidence="9">
    <location>
        <position position="409"/>
    </location>
</feature>
<dbReference type="GO" id="GO:0006006">
    <property type="term" value="P:glucose metabolic process"/>
    <property type="evidence" value="ECO:0007669"/>
    <property type="project" value="UniProtKB-UniRule"/>
</dbReference>
<feature type="active site" description="S-acetylcysteine intermediate" evidence="9">
    <location>
        <position position="408"/>
    </location>
</feature>
<keyword evidence="5 10" id="KW-0556">Organic radical</keyword>
<name>A0A9X3BHR7_9BACT</name>
<keyword evidence="16" id="KW-1185">Reference proteome</keyword>
<dbReference type="Gene3D" id="3.20.70.20">
    <property type="match status" value="1"/>
</dbReference>
<evidence type="ECO:0000256" key="11">
    <source>
        <dbReference type="PROSITE-ProRule" id="PRU00493"/>
    </source>
</evidence>
<evidence type="ECO:0000256" key="9">
    <source>
        <dbReference type="PIRSR" id="PIRSR000379-1"/>
    </source>
</evidence>
<dbReference type="Pfam" id="PF02901">
    <property type="entry name" value="PFL-like"/>
    <property type="match status" value="1"/>
</dbReference>
<evidence type="ECO:0000313" key="15">
    <source>
        <dbReference type="EMBL" id="MCU7552789.1"/>
    </source>
</evidence>
<comment type="subunit">
    <text evidence="12">Homodimer.</text>
</comment>
<evidence type="ECO:0000256" key="3">
    <source>
        <dbReference type="ARBA" id="ARBA00022490"/>
    </source>
</evidence>
<evidence type="ECO:0000256" key="2">
    <source>
        <dbReference type="ARBA" id="ARBA00008375"/>
    </source>
</evidence>
<evidence type="ECO:0000256" key="7">
    <source>
        <dbReference type="ARBA" id="ARBA00023315"/>
    </source>
</evidence>
<evidence type="ECO:0000256" key="8">
    <source>
        <dbReference type="ARBA" id="ARBA00049029"/>
    </source>
</evidence>
<evidence type="ECO:0000256" key="6">
    <source>
        <dbReference type="ARBA" id="ARBA00023277"/>
    </source>
</evidence>
<comment type="pathway">
    <text evidence="12">Fermentation; pyruvate fermentation; formate from pyruvate: step 1/1.</text>
</comment>
<dbReference type="InterPro" id="IPR004184">
    <property type="entry name" value="PFL_dom"/>
</dbReference>
<dbReference type="SUPFAM" id="SSF51998">
    <property type="entry name" value="PFL-like glycyl radical enzymes"/>
    <property type="match status" value="1"/>
</dbReference>
<evidence type="ECO:0000259" key="14">
    <source>
        <dbReference type="PROSITE" id="PS51554"/>
    </source>
</evidence>
<feature type="modified residue" description="Glycine radical" evidence="10 11">
    <location>
        <position position="719"/>
    </location>
</feature>
<dbReference type="PANTHER" id="PTHR30191:SF0">
    <property type="entry name" value="FORMATE ACETYLTRANSFERASE 1"/>
    <property type="match status" value="1"/>
</dbReference>
<evidence type="ECO:0000256" key="5">
    <source>
        <dbReference type="ARBA" id="ARBA00022818"/>
    </source>
</evidence>
<dbReference type="Proteomes" id="UP001155483">
    <property type="component" value="Unassembled WGS sequence"/>
</dbReference>
<dbReference type="InterPro" id="IPR050244">
    <property type="entry name" value="Auton_GlycylRad_Cofactor"/>
</dbReference>
<keyword evidence="12" id="KW-0313">Glucose metabolism</keyword>
<keyword evidence="3 12" id="KW-0963">Cytoplasm</keyword>
<dbReference type="GO" id="GO:0005829">
    <property type="term" value="C:cytosol"/>
    <property type="evidence" value="ECO:0007669"/>
    <property type="project" value="TreeGrafter"/>
</dbReference>
<keyword evidence="6 12" id="KW-0119">Carbohydrate metabolism</keyword>
<feature type="domain" description="Glycine radical" evidence="13">
    <location>
        <begin position="621"/>
        <end position="744"/>
    </location>
</feature>
<evidence type="ECO:0000259" key="13">
    <source>
        <dbReference type="PROSITE" id="PS51149"/>
    </source>
</evidence>
<proteinExistence type="inferred from homology"/>
<protein>
    <recommendedName>
        <fullName evidence="12">Formate acetyltransferase</fullName>
        <ecNumber evidence="12">2.3.1.54</ecNumber>
    </recommendedName>
    <alternativeName>
        <fullName evidence="12">Pyruvate formate-lyase</fullName>
    </alternativeName>
</protein>
<keyword evidence="7 12" id="KW-0012">Acyltransferase</keyword>
<keyword evidence="4 12" id="KW-0808">Transferase</keyword>
<dbReference type="PIRSF" id="PIRSF000379">
    <property type="entry name" value="For_Ac_trans_1"/>
    <property type="match status" value="1"/>
</dbReference>
<dbReference type="GO" id="GO:0008861">
    <property type="term" value="F:formate C-acetyltransferase activity"/>
    <property type="evidence" value="ECO:0007669"/>
    <property type="project" value="UniProtKB-UniRule"/>
</dbReference>
<dbReference type="PANTHER" id="PTHR30191">
    <property type="entry name" value="FORMATE ACETYLTRANSFERASE"/>
    <property type="match status" value="1"/>
</dbReference>